<feature type="domain" description="C2H2-type" evidence="2">
    <location>
        <begin position="9"/>
        <end position="38"/>
    </location>
</feature>
<protein>
    <recommendedName>
        <fullName evidence="2">C2H2-type domain-containing protein</fullName>
    </recommendedName>
</protein>
<sequence length="148" mass="17028">MEPVFSDNFECFHCHTIFRDGVYEIVHERCRLHFEERVPYVENQDLRGIECYCSRACLEARLDGVMIREKIPVTRPGPDRVANCAVCRLPVDRTNFHRAYLATLSEPVDDITWDTVQMEYLAIICEDCNRLVAGELSEDDSPTSSPIA</sequence>
<reference evidence="3" key="1">
    <citation type="submission" date="2016-01" db="EMBL/GenBank/DDBJ databases">
        <authorList>
            <person name="Peeters C."/>
        </authorList>
    </citation>
    <scope>NUCLEOTIDE SEQUENCE [LARGE SCALE GENOMIC DNA]</scope>
    <source>
        <strain evidence="3">LMG 29318</strain>
    </source>
</reference>
<accession>A0A157ZTU4</accession>
<keyword evidence="1" id="KW-0479">Metal-binding</keyword>
<dbReference type="InterPro" id="IPR013087">
    <property type="entry name" value="Znf_C2H2_type"/>
</dbReference>
<keyword evidence="4" id="KW-1185">Reference proteome</keyword>
<dbReference type="PROSITE" id="PS50157">
    <property type="entry name" value="ZINC_FINGER_C2H2_2"/>
    <property type="match status" value="1"/>
</dbReference>
<dbReference type="PROSITE" id="PS00028">
    <property type="entry name" value="ZINC_FINGER_C2H2_1"/>
    <property type="match status" value="1"/>
</dbReference>
<gene>
    <name evidence="3" type="ORF">AWB75_01124</name>
</gene>
<name>A0A157ZTU4_9BURK</name>
<keyword evidence="1" id="KW-0862">Zinc</keyword>
<proteinExistence type="predicted"/>
<keyword evidence="1" id="KW-0863">Zinc-finger</keyword>
<dbReference type="EMBL" id="FCOF02000004">
    <property type="protein sequence ID" value="SAK48337.1"/>
    <property type="molecule type" value="Genomic_DNA"/>
</dbReference>
<evidence type="ECO:0000256" key="1">
    <source>
        <dbReference type="PROSITE-ProRule" id="PRU00042"/>
    </source>
</evidence>
<evidence type="ECO:0000259" key="2">
    <source>
        <dbReference type="PROSITE" id="PS50157"/>
    </source>
</evidence>
<comment type="caution">
    <text evidence="3">The sequence shown here is derived from an EMBL/GenBank/DDBJ whole genome shotgun (WGS) entry which is preliminary data.</text>
</comment>
<evidence type="ECO:0000313" key="3">
    <source>
        <dbReference type="EMBL" id="SAK48337.1"/>
    </source>
</evidence>
<dbReference type="GO" id="GO:0008270">
    <property type="term" value="F:zinc ion binding"/>
    <property type="evidence" value="ECO:0007669"/>
    <property type="project" value="UniProtKB-KW"/>
</dbReference>
<evidence type="ECO:0000313" key="4">
    <source>
        <dbReference type="Proteomes" id="UP000054870"/>
    </source>
</evidence>
<organism evidence="3 4">
    <name type="scientific">Caballeronia catudaia</name>
    <dbReference type="NCBI Taxonomy" id="1777136"/>
    <lineage>
        <taxon>Bacteria</taxon>
        <taxon>Pseudomonadati</taxon>
        <taxon>Pseudomonadota</taxon>
        <taxon>Betaproteobacteria</taxon>
        <taxon>Burkholderiales</taxon>
        <taxon>Burkholderiaceae</taxon>
        <taxon>Caballeronia</taxon>
    </lineage>
</organism>
<dbReference type="OrthoDB" id="9135626at2"/>
<dbReference type="RefSeq" id="WP_143746403.1">
    <property type="nucleotide sequence ID" value="NZ_FCOF02000004.1"/>
</dbReference>
<dbReference type="AlphaFoldDB" id="A0A157ZTU4"/>
<dbReference type="Proteomes" id="UP000054870">
    <property type="component" value="Unassembled WGS sequence"/>
</dbReference>